<reference evidence="1" key="1">
    <citation type="submission" date="2021-01" db="EMBL/GenBank/DDBJ databases">
        <authorList>
            <person name="Corre E."/>
            <person name="Pelletier E."/>
            <person name="Niang G."/>
            <person name="Scheremetjew M."/>
            <person name="Finn R."/>
            <person name="Kale V."/>
            <person name="Holt S."/>
            <person name="Cochrane G."/>
            <person name="Meng A."/>
            <person name="Brown T."/>
            <person name="Cohen L."/>
        </authorList>
    </citation>
    <scope>NUCLEOTIDE SEQUENCE</scope>
    <source>
        <strain evidence="1">CCMP826</strain>
    </source>
</reference>
<gene>
    <name evidence="1" type="ORF">HTAM1171_LOCUS542</name>
</gene>
<protein>
    <submittedName>
        <fullName evidence="1">Uncharacterized protein</fullName>
    </submittedName>
</protein>
<sequence length="111" mass="12429">MTTKGLRHVQMRENAVRESVQSGFATIKHINGKSNLSDIFTKEDRDTTHYLTVRGQLMSLPPSEALSSEFVRRITASNHDCDTQNSDPHEITNVRVTSKGGCRLSCVRRGI</sequence>
<accession>A0A7S2DXU3</accession>
<dbReference type="EMBL" id="HBGV01000850">
    <property type="protein sequence ID" value="CAD9467536.1"/>
    <property type="molecule type" value="Transcribed_RNA"/>
</dbReference>
<evidence type="ECO:0000313" key="1">
    <source>
        <dbReference type="EMBL" id="CAD9467536.1"/>
    </source>
</evidence>
<proteinExistence type="predicted"/>
<dbReference type="AlphaFoldDB" id="A0A7S2DXU3"/>
<organism evidence="1">
    <name type="scientific">Helicotheca tamesis</name>
    <dbReference type="NCBI Taxonomy" id="374047"/>
    <lineage>
        <taxon>Eukaryota</taxon>
        <taxon>Sar</taxon>
        <taxon>Stramenopiles</taxon>
        <taxon>Ochrophyta</taxon>
        <taxon>Bacillariophyta</taxon>
        <taxon>Mediophyceae</taxon>
        <taxon>Lithodesmiophycidae</taxon>
        <taxon>Lithodesmiales</taxon>
        <taxon>Lithodesmiaceae</taxon>
        <taxon>Helicotheca</taxon>
    </lineage>
</organism>
<name>A0A7S2DXU3_9STRA</name>